<dbReference type="GO" id="GO:0043565">
    <property type="term" value="F:sequence-specific DNA binding"/>
    <property type="evidence" value="ECO:0007669"/>
    <property type="project" value="InterPro"/>
</dbReference>
<evidence type="ECO:0000313" key="7">
    <source>
        <dbReference type="Proteomes" id="UP000199312"/>
    </source>
</evidence>
<keyword evidence="4" id="KW-1133">Transmembrane helix</keyword>
<dbReference type="SMART" id="SM00342">
    <property type="entry name" value="HTH_ARAC"/>
    <property type="match status" value="1"/>
</dbReference>
<evidence type="ECO:0000256" key="2">
    <source>
        <dbReference type="ARBA" id="ARBA00023125"/>
    </source>
</evidence>
<dbReference type="InterPro" id="IPR009057">
    <property type="entry name" value="Homeodomain-like_sf"/>
</dbReference>
<gene>
    <name evidence="6" type="ORF">SAMN04488006_0311</name>
</gene>
<evidence type="ECO:0000313" key="6">
    <source>
        <dbReference type="EMBL" id="SFS29819.1"/>
    </source>
</evidence>
<dbReference type="EMBL" id="FOZP01000001">
    <property type="protein sequence ID" value="SFS29819.1"/>
    <property type="molecule type" value="Genomic_DNA"/>
</dbReference>
<feature type="transmembrane region" description="Helical" evidence="4">
    <location>
        <begin position="95"/>
        <end position="115"/>
    </location>
</feature>
<evidence type="ECO:0000256" key="3">
    <source>
        <dbReference type="ARBA" id="ARBA00023163"/>
    </source>
</evidence>
<dbReference type="PROSITE" id="PS01124">
    <property type="entry name" value="HTH_ARAC_FAMILY_2"/>
    <property type="match status" value="1"/>
</dbReference>
<dbReference type="Proteomes" id="UP000199312">
    <property type="component" value="Unassembled WGS sequence"/>
</dbReference>
<dbReference type="InterPro" id="IPR018060">
    <property type="entry name" value="HTH_AraC"/>
</dbReference>
<feature type="transmembrane region" description="Helical" evidence="4">
    <location>
        <begin position="189"/>
        <end position="210"/>
    </location>
</feature>
<evidence type="ECO:0000256" key="4">
    <source>
        <dbReference type="SAM" id="Phobius"/>
    </source>
</evidence>
<dbReference type="Pfam" id="PF12833">
    <property type="entry name" value="HTH_18"/>
    <property type="match status" value="1"/>
</dbReference>
<name>A0A1I6NPM8_9FLAO</name>
<dbReference type="PANTHER" id="PTHR43280">
    <property type="entry name" value="ARAC-FAMILY TRANSCRIPTIONAL REGULATOR"/>
    <property type="match status" value="1"/>
</dbReference>
<keyword evidence="4" id="KW-0812">Transmembrane</keyword>
<dbReference type="STRING" id="593133.SAMN04488006_0311"/>
<dbReference type="AlphaFoldDB" id="A0A1I6NPM8"/>
<feature type="transmembrane region" description="Helical" evidence="4">
    <location>
        <begin position="34"/>
        <end position="53"/>
    </location>
</feature>
<dbReference type="SUPFAM" id="SSF46689">
    <property type="entry name" value="Homeodomain-like"/>
    <property type="match status" value="1"/>
</dbReference>
<feature type="transmembrane region" description="Helical" evidence="4">
    <location>
        <begin position="65"/>
        <end position="83"/>
    </location>
</feature>
<dbReference type="OrthoDB" id="1420897at2"/>
<dbReference type="RefSeq" id="WP_143102357.1">
    <property type="nucleotide sequence ID" value="NZ_FOZP01000001.1"/>
</dbReference>
<keyword evidence="1" id="KW-0805">Transcription regulation</keyword>
<keyword evidence="3" id="KW-0804">Transcription</keyword>
<organism evidence="6 7">
    <name type="scientific">Lutibacter maritimus</name>
    <dbReference type="NCBI Taxonomy" id="593133"/>
    <lineage>
        <taxon>Bacteria</taxon>
        <taxon>Pseudomonadati</taxon>
        <taxon>Bacteroidota</taxon>
        <taxon>Flavobacteriia</taxon>
        <taxon>Flavobacteriales</taxon>
        <taxon>Flavobacteriaceae</taxon>
        <taxon>Lutibacter</taxon>
    </lineage>
</organism>
<dbReference type="PANTHER" id="PTHR43280:SF2">
    <property type="entry name" value="HTH-TYPE TRANSCRIPTIONAL REGULATOR EXSA"/>
    <property type="match status" value="1"/>
</dbReference>
<accession>A0A1I6NPM8</accession>
<keyword evidence="7" id="KW-1185">Reference proteome</keyword>
<keyword evidence="4" id="KW-0472">Membrane</keyword>
<evidence type="ECO:0000259" key="5">
    <source>
        <dbReference type="PROSITE" id="PS01124"/>
    </source>
</evidence>
<sequence>MIKIIAILSTLFVNLFSAITLISTSSKKYKNRFFLGLFFFNSFILFVGHFLSFNEYWRAFKYFDFIFLASLLAFYPLYYLYIYSAFNFKIAPVNWIYHFTPALLIGILMLLASSLSSWESYLIYMNNNLYNSELTDINSKILAYLYKGSRAFHLLQIVIYNFLTIRFILRVKSSIDNSFSNLDVYQTRLFYIVTISFILFMSIPGFYVTLIGRTPLNTNGILLFYVCLLFTILYLILTIIGLIQVPTTEDIENNSLDIEEIHLNDLNEIEKNLKLYFTKEKPWLNPHLNIWDVAKEIGTNRSYISKVINDNIGCNFNQYVNEFRVNEAKKLLHKTPEIPIAEISELSGFGSLNSFIRIFKISENCTPSKFKKRIP</sequence>
<protein>
    <submittedName>
        <fullName evidence="6">Transcriptional regulator, AraC family</fullName>
    </submittedName>
</protein>
<feature type="domain" description="HTH araC/xylS-type" evidence="5">
    <location>
        <begin position="267"/>
        <end position="373"/>
    </location>
</feature>
<reference evidence="7" key="1">
    <citation type="submission" date="2016-10" db="EMBL/GenBank/DDBJ databases">
        <authorList>
            <person name="Varghese N."/>
            <person name="Submissions S."/>
        </authorList>
    </citation>
    <scope>NUCLEOTIDE SEQUENCE [LARGE SCALE GENOMIC DNA]</scope>
    <source>
        <strain evidence="7">DSM 24450</strain>
    </source>
</reference>
<keyword evidence="2" id="KW-0238">DNA-binding</keyword>
<evidence type="ECO:0000256" key="1">
    <source>
        <dbReference type="ARBA" id="ARBA00023015"/>
    </source>
</evidence>
<dbReference type="Gene3D" id="1.10.10.60">
    <property type="entry name" value="Homeodomain-like"/>
    <property type="match status" value="2"/>
</dbReference>
<feature type="transmembrane region" description="Helical" evidence="4">
    <location>
        <begin position="151"/>
        <end position="169"/>
    </location>
</feature>
<dbReference type="GO" id="GO:0003700">
    <property type="term" value="F:DNA-binding transcription factor activity"/>
    <property type="evidence" value="ECO:0007669"/>
    <property type="project" value="InterPro"/>
</dbReference>
<feature type="transmembrane region" description="Helical" evidence="4">
    <location>
        <begin position="222"/>
        <end position="243"/>
    </location>
</feature>
<proteinExistence type="predicted"/>